<dbReference type="SUPFAM" id="SSF48403">
    <property type="entry name" value="Ankyrin repeat"/>
    <property type="match status" value="1"/>
</dbReference>
<protein>
    <recommendedName>
        <fullName evidence="3">Ankyrin repeat domain-containing protein</fullName>
    </recommendedName>
</protein>
<sequence>MALHHAAQTDDVALLDALLHAFDSNAEIVDLLLERCADPNARTLSQRRWQVGRQYVIGAGASPLDLALVNRHDAVAARIVAAGGVRTTAQVERY</sequence>
<evidence type="ECO:0008006" key="3">
    <source>
        <dbReference type="Google" id="ProtNLM"/>
    </source>
</evidence>
<dbReference type="InterPro" id="IPR036770">
    <property type="entry name" value="Ankyrin_rpt-contain_sf"/>
</dbReference>
<proteinExistence type="predicted"/>
<reference evidence="1 2" key="1">
    <citation type="submission" date="2021-04" db="EMBL/GenBank/DDBJ databases">
        <title>Genome analysis of Polyangium sp.</title>
        <authorList>
            <person name="Li Y."/>
            <person name="Wang J."/>
        </authorList>
    </citation>
    <scope>NUCLEOTIDE SEQUENCE [LARGE SCALE GENOMIC DNA]</scope>
    <source>
        <strain evidence="1 2">SDU14</strain>
    </source>
</reference>
<evidence type="ECO:0000313" key="1">
    <source>
        <dbReference type="EMBL" id="MDC3987561.1"/>
    </source>
</evidence>
<accession>A0A9X4AX73</accession>
<gene>
    <name evidence="1" type="ORF">KEG57_44250</name>
</gene>
<evidence type="ECO:0000313" key="2">
    <source>
        <dbReference type="Proteomes" id="UP001151081"/>
    </source>
</evidence>
<name>A0A9X4AX73_9BACT</name>
<comment type="caution">
    <text evidence="1">The sequence shown here is derived from an EMBL/GenBank/DDBJ whole genome shotgun (WGS) entry which is preliminary data.</text>
</comment>
<dbReference type="Gene3D" id="1.25.40.20">
    <property type="entry name" value="Ankyrin repeat-containing domain"/>
    <property type="match status" value="1"/>
</dbReference>
<organism evidence="1 2">
    <name type="scientific">Polyangium jinanense</name>
    <dbReference type="NCBI Taxonomy" id="2829994"/>
    <lineage>
        <taxon>Bacteria</taxon>
        <taxon>Pseudomonadati</taxon>
        <taxon>Myxococcota</taxon>
        <taxon>Polyangia</taxon>
        <taxon>Polyangiales</taxon>
        <taxon>Polyangiaceae</taxon>
        <taxon>Polyangium</taxon>
    </lineage>
</organism>
<dbReference type="Proteomes" id="UP001151081">
    <property type="component" value="Unassembled WGS sequence"/>
</dbReference>
<keyword evidence="2" id="KW-1185">Reference proteome</keyword>
<dbReference type="Pfam" id="PF00023">
    <property type="entry name" value="Ank"/>
    <property type="match status" value="1"/>
</dbReference>
<dbReference type="InterPro" id="IPR002110">
    <property type="entry name" value="Ankyrin_rpt"/>
</dbReference>
<dbReference type="RefSeq" id="WP_272423050.1">
    <property type="nucleotide sequence ID" value="NZ_JAGTJJ010000054.1"/>
</dbReference>
<dbReference type="AlphaFoldDB" id="A0A9X4AX73"/>
<dbReference type="EMBL" id="JAGTJJ010000054">
    <property type="protein sequence ID" value="MDC3987561.1"/>
    <property type="molecule type" value="Genomic_DNA"/>
</dbReference>